<feature type="transmembrane region" description="Helical" evidence="1">
    <location>
        <begin position="161"/>
        <end position="181"/>
    </location>
</feature>
<gene>
    <name evidence="2" type="ORF">T190423A01A_30227</name>
</gene>
<keyword evidence="1" id="KW-0812">Transmembrane</keyword>
<name>A0ABM9PBY6_9FLAO</name>
<dbReference type="InterPro" id="IPR007404">
    <property type="entry name" value="YdjM-like"/>
</dbReference>
<dbReference type="Proteomes" id="UP001497527">
    <property type="component" value="Unassembled WGS sequence"/>
</dbReference>
<keyword evidence="3" id="KW-1185">Reference proteome</keyword>
<evidence type="ECO:0000313" key="3">
    <source>
        <dbReference type="Proteomes" id="UP001497527"/>
    </source>
</evidence>
<feature type="transmembrane region" description="Helical" evidence="1">
    <location>
        <begin position="90"/>
        <end position="111"/>
    </location>
</feature>
<evidence type="ECO:0000256" key="1">
    <source>
        <dbReference type="SAM" id="Phobius"/>
    </source>
</evidence>
<reference evidence="2 3" key="1">
    <citation type="submission" date="2024-05" db="EMBL/GenBank/DDBJ databases">
        <authorList>
            <person name="Duchaud E."/>
        </authorList>
    </citation>
    <scope>NUCLEOTIDE SEQUENCE [LARGE SCALE GENOMIC DNA]</scope>
    <source>
        <strain evidence="2">Ena-SAMPLE-TAB-13-05-2024-13:56:06:370-140308</strain>
    </source>
</reference>
<dbReference type="RefSeq" id="WP_348717101.1">
    <property type="nucleotide sequence ID" value="NZ_CAXJIO010000012.1"/>
</dbReference>
<organism evidence="2 3">
    <name type="scientific">Tenacibaculum polynesiense</name>
    <dbReference type="NCBI Taxonomy" id="3137857"/>
    <lineage>
        <taxon>Bacteria</taxon>
        <taxon>Pseudomonadati</taxon>
        <taxon>Bacteroidota</taxon>
        <taxon>Flavobacteriia</taxon>
        <taxon>Flavobacteriales</taxon>
        <taxon>Flavobacteriaceae</taxon>
        <taxon>Tenacibaculum</taxon>
    </lineage>
</organism>
<keyword evidence="1" id="KW-1133">Transmembrane helix</keyword>
<accession>A0ABM9PBY6</accession>
<dbReference type="PANTHER" id="PTHR40031:SF1">
    <property type="entry name" value="MEMBRANE-BOUND METAL-DEPENDENT HYDROLASE"/>
    <property type="match status" value="1"/>
</dbReference>
<proteinExistence type="predicted"/>
<keyword evidence="1" id="KW-0472">Membrane</keyword>
<feature type="transmembrane region" description="Helical" evidence="1">
    <location>
        <begin position="59"/>
        <end position="78"/>
    </location>
</feature>
<sequence length="333" mass="38516">MDSLTQIVLGASVGEAVLGKRAGNKAMLYGAIAGTIPDLDVIFGKLTDTVTAIEWHRGISHSLVFCLFMAPLLGWLVHKLERRLDIEWKAWSTLFFWSLVTHPLLDMFTSWGTQFLWPIQTRIAFNSIFVIDPMYTLPFLICLLSVLFFKRNSKTRRRLNFVGLFVSSTYLIITLLIKSVVNLKFEKALEKQGVAYTEISSRPSALNIILWNANIDTPEYYLMGEYSFFDTQPISFEKFPKKRGVTSELEVFPKVQRLIGISQGWYIIEEKEDKWYFNDLRFGLIPRKGGSSFFVFSYLLEYKNGEIHVSEVPKTDRDAKFLMQRLWKRIKGN</sequence>
<dbReference type="PANTHER" id="PTHR40031">
    <property type="entry name" value="HYPOTHETICAL MEMBRANE SPANNING PROTEIN"/>
    <property type="match status" value="1"/>
</dbReference>
<comment type="caution">
    <text evidence="2">The sequence shown here is derived from an EMBL/GenBank/DDBJ whole genome shotgun (WGS) entry which is preliminary data.</text>
</comment>
<protein>
    <submittedName>
        <fullName evidence="2">Inner membrane protein</fullName>
    </submittedName>
</protein>
<dbReference type="InterPro" id="IPR053170">
    <property type="entry name" value="Transcription_regulator"/>
</dbReference>
<dbReference type="Pfam" id="PF04307">
    <property type="entry name" value="YdjM"/>
    <property type="match status" value="1"/>
</dbReference>
<dbReference type="EMBL" id="CAXJIO010000012">
    <property type="protein sequence ID" value="CAL2103113.1"/>
    <property type="molecule type" value="Genomic_DNA"/>
</dbReference>
<feature type="transmembrane region" description="Helical" evidence="1">
    <location>
        <begin position="123"/>
        <end position="149"/>
    </location>
</feature>
<evidence type="ECO:0000313" key="2">
    <source>
        <dbReference type="EMBL" id="CAL2103113.1"/>
    </source>
</evidence>